<dbReference type="InterPro" id="IPR016025">
    <property type="entry name" value="Clathrin_H-chain_N"/>
</dbReference>
<dbReference type="GO" id="GO:0006886">
    <property type="term" value="P:intracellular protein transport"/>
    <property type="evidence" value="ECO:0007669"/>
    <property type="project" value="InterPro"/>
</dbReference>
<dbReference type="GO" id="GO:0030132">
    <property type="term" value="C:clathrin coat of coated pit"/>
    <property type="evidence" value="ECO:0007669"/>
    <property type="project" value="InterPro"/>
</dbReference>
<feature type="signal peptide" evidence="1">
    <location>
        <begin position="1"/>
        <end position="21"/>
    </location>
</feature>
<dbReference type="Gene3D" id="2.130.10.110">
    <property type="entry name" value="Clathrin heavy-chain terminal domain"/>
    <property type="match status" value="1"/>
</dbReference>
<dbReference type="PANTHER" id="PTHR10292:SF1">
    <property type="entry name" value="CLATHRIN HEAVY CHAIN"/>
    <property type="match status" value="1"/>
</dbReference>
<protein>
    <submittedName>
        <fullName evidence="2">Clathrin heavy chain-like protein</fullName>
    </submittedName>
</protein>
<gene>
    <name evidence="2" type="ORF">B4U80_06824</name>
</gene>
<accession>A0A443S3Z9</accession>
<dbReference type="VEuPathDB" id="VectorBase:LDEU009839"/>
<organism evidence="2 3">
    <name type="scientific">Leptotrombidium deliense</name>
    <dbReference type="NCBI Taxonomy" id="299467"/>
    <lineage>
        <taxon>Eukaryota</taxon>
        <taxon>Metazoa</taxon>
        <taxon>Ecdysozoa</taxon>
        <taxon>Arthropoda</taxon>
        <taxon>Chelicerata</taxon>
        <taxon>Arachnida</taxon>
        <taxon>Acari</taxon>
        <taxon>Acariformes</taxon>
        <taxon>Trombidiformes</taxon>
        <taxon>Prostigmata</taxon>
        <taxon>Anystina</taxon>
        <taxon>Parasitengona</taxon>
        <taxon>Trombiculoidea</taxon>
        <taxon>Trombiculidae</taxon>
        <taxon>Leptotrombidium</taxon>
    </lineage>
</organism>
<sequence length="229" mass="26406">MKAFLISLLLLLTLMFTEVSFLTNLGICIADVSWSKVRMTSGDWICIRRAIERNYSDVTISKRNLGASVLTLLNPYDNHIESFECCLVSSAQVNPMKKLIALTSFANTLHVICLDSNVCIASTHLPSETRFWTWLDERHIGIITSFAVHHWNFEDENNCLKVMFNRSERLANCQITNYEIDESKSWCALSCLYLDKVFQYTAISSFYRNKYCLWNRANILPSIQPIPMH</sequence>
<comment type="caution">
    <text evidence="2">The sequence shown here is derived from an EMBL/GenBank/DDBJ whole genome shotgun (WGS) entry which is preliminary data.</text>
</comment>
<dbReference type="SUPFAM" id="SSF50989">
    <property type="entry name" value="Clathrin heavy-chain terminal domain"/>
    <property type="match status" value="1"/>
</dbReference>
<dbReference type="GO" id="GO:0071439">
    <property type="term" value="C:clathrin complex"/>
    <property type="evidence" value="ECO:0007669"/>
    <property type="project" value="TreeGrafter"/>
</dbReference>
<dbReference type="Proteomes" id="UP000288716">
    <property type="component" value="Unassembled WGS sequence"/>
</dbReference>
<dbReference type="GO" id="GO:0006898">
    <property type="term" value="P:receptor-mediated endocytosis"/>
    <property type="evidence" value="ECO:0007669"/>
    <property type="project" value="TreeGrafter"/>
</dbReference>
<dbReference type="GO" id="GO:0005198">
    <property type="term" value="F:structural molecule activity"/>
    <property type="evidence" value="ECO:0007669"/>
    <property type="project" value="InterPro"/>
</dbReference>
<proteinExistence type="predicted"/>
<evidence type="ECO:0000313" key="2">
    <source>
        <dbReference type="EMBL" id="RWS22201.1"/>
    </source>
</evidence>
<reference evidence="2 3" key="1">
    <citation type="journal article" date="2018" name="Gigascience">
        <title>Genomes of trombidid mites reveal novel predicted allergens and laterally-transferred genes associated with secondary metabolism.</title>
        <authorList>
            <person name="Dong X."/>
            <person name="Chaisiri K."/>
            <person name="Xia D."/>
            <person name="Armstrong S.D."/>
            <person name="Fang Y."/>
            <person name="Donnelly M.J."/>
            <person name="Kadowaki T."/>
            <person name="McGarry J.W."/>
            <person name="Darby A.C."/>
            <person name="Makepeace B.L."/>
        </authorList>
    </citation>
    <scope>NUCLEOTIDE SEQUENCE [LARGE SCALE GENOMIC DNA]</scope>
    <source>
        <strain evidence="2">UoL-UT</strain>
    </source>
</reference>
<keyword evidence="3" id="KW-1185">Reference proteome</keyword>
<feature type="chain" id="PRO_5019274708" evidence="1">
    <location>
        <begin position="22"/>
        <end position="229"/>
    </location>
</feature>
<evidence type="ECO:0000313" key="3">
    <source>
        <dbReference type="Proteomes" id="UP000288716"/>
    </source>
</evidence>
<dbReference type="OrthoDB" id="2113814at2759"/>
<evidence type="ECO:0000256" key="1">
    <source>
        <dbReference type="SAM" id="SignalP"/>
    </source>
</evidence>
<dbReference type="PANTHER" id="PTHR10292">
    <property type="entry name" value="CLATHRIN HEAVY CHAIN RELATED"/>
    <property type="match status" value="1"/>
</dbReference>
<dbReference type="AlphaFoldDB" id="A0A443S3Z9"/>
<keyword evidence="1" id="KW-0732">Signal</keyword>
<dbReference type="GO" id="GO:0032051">
    <property type="term" value="F:clathrin light chain binding"/>
    <property type="evidence" value="ECO:0007669"/>
    <property type="project" value="TreeGrafter"/>
</dbReference>
<name>A0A443S3Z9_9ACAR</name>
<dbReference type="EMBL" id="NCKV01009508">
    <property type="protein sequence ID" value="RWS22201.1"/>
    <property type="molecule type" value="Genomic_DNA"/>
</dbReference>
<dbReference type="STRING" id="299467.A0A443S3Z9"/>
<dbReference type="GO" id="GO:0030130">
    <property type="term" value="C:clathrin coat of trans-Golgi network vesicle"/>
    <property type="evidence" value="ECO:0007669"/>
    <property type="project" value="InterPro"/>
</dbReference>